<keyword evidence="2" id="KW-1185">Reference proteome</keyword>
<dbReference type="OrthoDB" id="5345494at2759"/>
<dbReference type="EMBL" id="CAJPDS010000054">
    <property type="protein sequence ID" value="CAF9930006.1"/>
    <property type="molecule type" value="Genomic_DNA"/>
</dbReference>
<accession>A0A8H3FYX2</accession>
<evidence type="ECO:0000313" key="1">
    <source>
        <dbReference type="EMBL" id="CAF9930006.1"/>
    </source>
</evidence>
<dbReference type="AlphaFoldDB" id="A0A8H3FYX2"/>
<protein>
    <submittedName>
        <fullName evidence="1">Uncharacterized protein</fullName>
    </submittedName>
</protein>
<name>A0A8H3FYX2_9LECA</name>
<gene>
    <name evidence="1" type="ORF">HETSPECPRED_007513</name>
</gene>
<evidence type="ECO:0000313" key="2">
    <source>
        <dbReference type="Proteomes" id="UP000664521"/>
    </source>
</evidence>
<proteinExistence type="predicted"/>
<sequence length="360" mass="39321">MTSKAISELIWATPQVFKRVDLSSRSDLTGPIYNNEAAERASHHLSIYNYFYQLRSKNKLQSISIMILDRLPVPEGLLRWILEGLNVRLLSIRGIKTLDPRTVILSLLSPSHPISKLKGLYYFGPPDDPPIDHATTVSCHSTRDSTGIMSSPGAQLGARASMPGEKSTSLSGNVGWYDGNGTVPLPLLDQYSPWEDVIHACAGIIAFDIITCRHCLMRARERRTVPRLATISLKGCKICGSCPEGPAFVGKSPESHLPLLAPVPLYSSTVRVAQIPPSEALSHVSLIARCHRCLRDRWCLNCNAWWCESCYTPPEKVTNGEGSLQAGSSNGSIKVHLGLCVENCLVAELYSGVGEGGMWG</sequence>
<reference evidence="1" key="1">
    <citation type="submission" date="2021-03" db="EMBL/GenBank/DDBJ databases">
        <authorList>
            <person name="Tagirdzhanova G."/>
        </authorList>
    </citation>
    <scope>NUCLEOTIDE SEQUENCE</scope>
</reference>
<dbReference type="Proteomes" id="UP000664521">
    <property type="component" value="Unassembled WGS sequence"/>
</dbReference>
<organism evidence="1 2">
    <name type="scientific">Heterodermia speciosa</name>
    <dbReference type="NCBI Taxonomy" id="116794"/>
    <lineage>
        <taxon>Eukaryota</taxon>
        <taxon>Fungi</taxon>
        <taxon>Dikarya</taxon>
        <taxon>Ascomycota</taxon>
        <taxon>Pezizomycotina</taxon>
        <taxon>Lecanoromycetes</taxon>
        <taxon>OSLEUM clade</taxon>
        <taxon>Lecanoromycetidae</taxon>
        <taxon>Caliciales</taxon>
        <taxon>Physciaceae</taxon>
        <taxon>Heterodermia</taxon>
    </lineage>
</organism>
<comment type="caution">
    <text evidence="1">The sequence shown here is derived from an EMBL/GenBank/DDBJ whole genome shotgun (WGS) entry which is preliminary data.</text>
</comment>